<keyword evidence="3" id="KW-1185">Reference proteome</keyword>
<organism evidence="2 3">
    <name type="scientific">Acaulospora morrowiae</name>
    <dbReference type="NCBI Taxonomy" id="94023"/>
    <lineage>
        <taxon>Eukaryota</taxon>
        <taxon>Fungi</taxon>
        <taxon>Fungi incertae sedis</taxon>
        <taxon>Mucoromycota</taxon>
        <taxon>Glomeromycotina</taxon>
        <taxon>Glomeromycetes</taxon>
        <taxon>Diversisporales</taxon>
        <taxon>Acaulosporaceae</taxon>
        <taxon>Acaulospora</taxon>
    </lineage>
</organism>
<reference evidence="2" key="1">
    <citation type="submission" date="2021-06" db="EMBL/GenBank/DDBJ databases">
        <authorList>
            <person name="Kallberg Y."/>
            <person name="Tangrot J."/>
            <person name="Rosling A."/>
        </authorList>
    </citation>
    <scope>NUCLEOTIDE SEQUENCE</scope>
    <source>
        <strain evidence="2">CL551</strain>
    </source>
</reference>
<protein>
    <submittedName>
        <fullName evidence="2">18012_t:CDS:1</fullName>
    </submittedName>
</protein>
<comment type="caution">
    <text evidence="2">The sequence shown here is derived from an EMBL/GenBank/DDBJ whole genome shotgun (WGS) entry which is preliminary data.</text>
</comment>
<name>A0A9N8YV34_9GLOM</name>
<evidence type="ECO:0000313" key="2">
    <source>
        <dbReference type="EMBL" id="CAG8457747.1"/>
    </source>
</evidence>
<evidence type="ECO:0000256" key="1">
    <source>
        <dbReference type="SAM" id="MobiDB-lite"/>
    </source>
</evidence>
<dbReference type="EMBL" id="CAJVPV010000449">
    <property type="protein sequence ID" value="CAG8457747.1"/>
    <property type="molecule type" value="Genomic_DNA"/>
</dbReference>
<accession>A0A9N8YV34</accession>
<dbReference type="Proteomes" id="UP000789342">
    <property type="component" value="Unassembled WGS sequence"/>
</dbReference>
<sequence>MSSFFTTTQAEMSRFSPMHKVTRSQKMTKDDPNSTSNKKNNFRYYDERGEKLIREKPRNTSYYYKLYKLRGNKGIKMKEISKMWKNETPKIKNMFKHYAKERKKECKSTIKNSDLDIINEQTCIVEDSHLEEFFCTIEEITTETNGSQRYSEQYDYTGPVITQNIQQLSSTTLYTPCIAIQSIPYEQILTQQLLPYEQLLSQHFVPYEQILTQQLVPYEQLPTYSTPYEQSPIQISKLYTQYSTHSPM</sequence>
<dbReference type="AlphaFoldDB" id="A0A9N8YV34"/>
<feature type="compositionally biased region" description="Polar residues" evidence="1">
    <location>
        <begin position="1"/>
        <end position="11"/>
    </location>
</feature>
<gene>
    <name evidence="2" type="ORF">AMORRO_LOCUS1243</name>
</gene>
<feature type="region of interest" description="Disordered" evidence="1">
    <location>
        <begin position="1"/>
        <end position="42"/>
    </location>
</feature>
<proteinExistence type="predicted"/>
<evidence type="ECO:0000313" key="3">
    <source>
        <dbReference type="Proteomes" id="UP000789342"/>
    </source>
</evidence>